<organism evidence="2">
    <name type="scientific">marine sediment metagenome</name>
    <dbReference type="NCBI Taxonomy" id="412755"/>
    <lineage>
        <taxon>unclassified sequences</taxon>
        <taxon>metagenomes</taxon>
        <taxon>ecological metagenomes</taxon>
    </lineage>
</organism>
<feature type="non-terminal residue" evidence="2">
    <location>
        <position position="1"/>
    </location>
</feature>
<dbReference type="GO" id="GO:0003824">
    <property type="term" value="F:catalytic activity"/>
    <property type="evidence" value="ECO:0007669"/>
    <property type="project" value="InterPro"/>
</dbReference>
<dbReference type="InterPro" id="IPR014729">
    <property type="entry name" value="Rossmann-like_a/b/a_fold"/>
</dbReference>
<dbReference type="Gene3D" id="3.40.50.620">
    <property type="entry name" value="HUPs"/>
    <property type="match status" value="1"/>
</dbReference>
<dbReference type="Pfam" id="PF01507">
    <property type="entry name" value="PAPS_reduct"/>
    <property type="match status" value="1"/>
</dbReference>
<dbReference type="AlphaFoldDB" id="A0A0F8YW51"/>
<comment type="caution">
    <text evidence="2">The sequence shown here is derived from an EMBL/GenBank/DDBJ whole genome shotgun (WGS) entry which is preliminary data.</text>
</comment>
<dbReference type="InterPro" id="IPR002500">
    <property type="entry name" value="PAPS_reduct_dom"/>
</dbReference>
<name>A0A0F8YW51_9ZZZZ</name>
<protein>
    <recommendedName>
        <fullName evidence="1">Phosphoadenosine phosphosulphate reductase domain-containing protein</fullName>
    </recommendedName>
</protein>
<dbReference type="EMBL" id="LAZR01054670">
    <property type="protein sequence ID" value="KKK78050.1"/>
    <property type="molecule type" value="Genomic_DNA"/>
</dbReference>
<dbReference type="SUPFAM" id="SSF52402">
    <property type="entry name" value="Adenine nucleotide alpha hydrolases-like"/>
    <property type="match status" value="1"/>
</dbReference>
<reference evidence="2" key="1">
    <citation type="journal article" date="2015" name="Nature">
        <title>Complex archaea that bridge the gap between prokaryotes and eukaryotes.</title>
        <authorList>
            <person name="Spang A."/>
            <person name="Saw J.H."/>
            <person name="Jorgensen S.L."/>
            <person name="Zaremba-Niedzwiedzka K."/>
            <person name="Martijn J."/>
            <person name="Lind A.E."/>
            <person name="van Eijk R."/>
            <person name="Schleper C."/>
            <person name="Guy L."/>
            <person name="Ettema T.J."/>
        </authorList>
    </citation>
    <scope>NUCLEOTIDE SEQUENCE</scope>
</reference>
<sequence length="342" mass="39750">SNEIINNAKNINQLNNTFSRLYTNTKEYDLIRSRERNIETKRLRPLSFRSYNCPIETPEEIMKELVSIHKRTEYYALCSGGKDSISVGHWIMTNFPEQFKGFVHIKTNIGVKKTTDWLIEYCEKMGWVLKIIEPKPPNVYDELVLKYGFPSAGAHTIVMRKLKYSTMRRFAFENPHRKFNHSLISGIRVFESSRRMNNYKGAIQRDGNLWFTAPFFKKSDEWVYKYLLTNGLKRTPVHDILGMSGECECGSFASYGEREKLKLLDPELMHHIEYLEDQIQLHGTPLAKKYPKWGNTSHTPEEVDKIMKDLYSKGIIDKIKDLEEVVCGVECGAGTMRGLKNV</sequence>
<feature type="domain" description="Phosphoadenosine phosphosulphate reductase" evidence="1">
    <location>
        <begin position="76"/>
        <end position="239"/>
    </location>
</feature>
<evidence type="ECO:0000313" key="2">
    <source>
        <dbReference type="EMBL" id="KKK78050.1"/>
    </source>
</evidence>
<gene>
    <name evidence="2" type="ORF">LCGC14_2847460</name>
</gene>
<accession>A0A0F8YW51</accession>
<evidence type="ECO:0000259" key="1">
    <source>
        <dbReference type="Pfam" id="PF01507"/>
    </source>
</evidence>
<proteinExistence type="predicted"/>